<evidence type="ECO:0000256" key="1">
    <source>
        <dbReference type="ARBA" id="ARBA00009589"/>
    </source>
</evidence>
<dbReference type="OrthoDB" id="2471595at2"/>
<protein>
    <recommendedName>
        <fullName evidence="3">Nucleotidase</fullName>
        <ecNumber evidence="3">3.1.3.-</ecNumber>
    </recommendedName>
</protein>
<reference evidence="5 6" key="2">
    <citation type="submission" date="2016-08" db="EMBL/GenBank/DDBJ databases">
        <title>Orenia metallireducens sp. nov. strain Z6, a Novel Metal-reducing Firmicute from the Deep Subsurface.</title>
        <authorList>
            <person name="Maxim B.I."/>
            <person name="Kenneth K."/>
            <person name="Flynn T.M."/>
            <person name="Oloughlin E.J."/>
            <person name="Locke R.A."/>
            <person name="Weber J.R."/>
            <person name="Egan S.M."/>
            <person name="Mackie R.I."/>
            <person name="Cann I.K."/>
        </authorList>
    </citation>
    <scope>NUCLEOTIDE SEQUENCE [LARGE SCALE GENOMIC DNA]</scope>
    <source>
        <strain evidence="5 6">Z6</strain>
    </source>
</reference>
<accession>A0A1C0A847</accession>
<evidence type="ECO:0000313" key="6">
    <source>
        <dbReference type="Proteomes" id="UP000093514"/>
    </source>
</evidence>
<dbReference type="Proteomes" id="UP000093514">
    <property type="component" value="Unassembled WGS sequence"/>
</dbReference>
<dbReference type="Gene3D" id="3.40.50.1000">
    <property type="entry name" value="HAD superfamily/HAD-like"/>
    <property type="match status" value="1"/>
</dbReference>
<dbReference type="EC" id="3.1.3.-" evidence="3"/>
<dbReference type="InterPro" id="IPR010708">
    <property type="entry name" value="5'(3')-deoxyribonucleotidase"/>
</dbReference>
<dbReference type="RefSeq" id="WP_068718251.1">
    <property type="nucleotide sequence ID" value="NZ_LWDV01000009.1"/>
</dbReference>
<dbReference type="InterPro" id="IPR023214">
    <property type="entry name" value="HAD_sf"/>
</dbReference>
<feature type="active site" description="Proton donor" evidence="4">
    <location>
        <position position="10"/>
    </location>
</feature>
<dbReference type="InterPro" id="IPR009206">
    <property type="entry name" value="Nucleotidase_putative"/>
</dbReference>
<dbReference type="AlphaFoldDB" id="A0A1C0A847"/>
<evidence type="ECO:0000256" key="4">
    <source>
        <dbReference type="PIRSR" id="PIRSR610708-1"/>
    </source>
</evidence>
<name>A0A1C0A847_9FIRM</name>
<sequence length="188" mass="22109">MKRIIGVDIDAVLTDEGRGRENIWYKNLCAYFNLDGRITNAYDFRDAYGLTTEEVETFIGERGLEIFKTVPPRPKCKEVLTRLKSKGYQIILVTARPEENNQVTLEWLNKHQIPFDKLYHSDEKITICKAEGIELFIDDNPEHLIPMMEVLNIPVFLMNMDHNQDHKLTFNRVNNWTDIEAEILKYFE</sequence>
<organism evidence="5 6">
    <name type="scientific">Orenia metallireducens</name>
    <dbReference type="NCBI Taxonomy" id="1413210"/>
    <lineage>
        <taxon>Bacteria</taxon>
        <taxon>Bacillati</taxon>
        <taxon>Bacillota</taxon>
        <taxon>Clostridia</taxon>
        <taxon>Halanaerobiales</taxon>
        <taxon>Halobacteroidaceae</taxon>
        <taxon>Orenia</taxon>
    </lineage>
</organism>
<dbReference type="PIRSF" id="PIRSF021362">
    <property type="entry name" value="UCP021362_HAD"/>
    <property type="match status" value="1"/>
</dbReference>
<evidence type="ECO:0000313" key="5">
    <source>
        <dbReference type="EMBL" id="OCL26429.1"/>
    </source>
</evidence>
<proteinExistence type="inferred from homology"/>
<feature type="active site" description="Nucleophile" evidence="4">
    <location>
        <position position="8"/>
    </location>
</feature>
<evidence type="ECO:0000256" key="2">
    <source>
        <dbReference type="ARBA" id="ARBA00022801"/>
    </source>
</evidence>
<dbReference type="PANTHER" id="PTHR35134:SF2">
    <property type="entry name" value="NUCLEOTIDASE YQFW-RELATED"/>
    <property type="match status" value="1"/>
</dbReference>
<comment type="caution">
    <text evidence="5">The sequence shown here is derived from an EMBL/GenBank/DDBJ whole genome shotgun (WGS) entry which is preliminary data.</text>
</comment>
<comment type="similarity">
    <text evidence="1 3">Belongs to the 5'(3')-deoxyribonucleotidase family.</text>
</comment>
<dbReference type="InterPro" id="IPR052419">
    <property type="entry name" value="5_3-deoxyribonucleotidase-like"/>
</dbReference>
<dbReference type="GO" id="GO:0009264">
    <property type="term" value="P:deoxyribonucleotide catabolic process"/>
    <property type="evidence" value="ECO:0007669"/>
    <property type="project" value="InterPro"/>
</dbReference>
<dbReference type="InterPro" id="IPR036412">
    <property type="entry name" value="HAD-like_sf"/>
</dbReference>
<keyword evidence="6" id="KW-1185">Reference proteome</keyword>
<dbReference type="PANTHER" id="PTHR35134">
    <property type="entry name" value="NUCLEOTIDASE YQFW-RELATED"/>
    <property type="match status" value="1"/>
</dbReference>
<dbReference type="SUPFAM" id="SSF56784">
    <property type="entry name" value="HAD-like"/>
    <property type="match status" value="1"/>
</dbReference>
<keyword evidence="2 3" id="KW-0378">Hydrolase</keyword>
<dbReference type="EMBL" id="LWDV01000009">
    <property type="protein sequence ID" value="OCL26429.1"/>
    <property type="molecule type" value="Genomic_DNA"/>
</dbReference>
<evidence type="ECO:0000256" key="3">
    <source>
        <dbReference type="PIRNR" id="PIRNR021362"/>
    </source>
</evidence>
<gene>
    <name evidence="5" type="ORF">U472_10530</name>
</gene>
<dbReference type="GO" id="GO:0008253">
    <property type="term" value="F:5'-nucleotidase activity"/>
    <property type="evidence" value="ECO:0007669"/>
    <property type="project" value="InterPro"/>
</dbReference>
<dbReference type="Pfam" id="PF06941">
    <property type="entry name" value="NT5C"/>
    <property type="match status" value="1"/>
</dbReference>
<reference evidence="6" key="1">
    <citation type="submission" date="2016-07" db="EMBL/GenBank/DDBJ databases">
        <authorList>
            <person name="Florea S."/>
            <person name="Webb J.S."/>
            <person name="Jaromczyk J."/>
            <person name="Schardl C.L."/>
        </authorList>
    </citation>
    <scope>NUCLEOTIDE SEQUENCE [LARGE SCALE GENOMIC DNA]</scope>
    <source>
        <strain evidence="6">Z6</strain>
    </source>
</reference>